<organism evidence="3 4">
    <name type="scientific">Dolichospermum compactum NIES-806</name>
    <dbReference type="NCBI Taxonomy" id="1973481"/>
    <lineage>
        <taxon>Bacteria</taxon>
        <taxon>Bacillati</taxon>
        <taxon>Cyanobacteriota</taxon>
        <taxon>Cyanophyceae</taxon>
        <taxon>Nostocales</taxon>
        <taxon>Aphanizomenonaceae</taxon>
        <taxon>Dolichospermum</taxon>
        <taxon>Dolichospermum compactum</taxon>
    </lineage>
</organism>
<dbReference type="OrthoDB" id="510842at2"/>
<dbReference type="KEGG" id="dcm:NIES806_28400"/>
<sequence length="313" mass="36476">MALYKIEDFTADSNYDRPELDDSEVEKIKHFDVYSDINNDKVGTVKHILVDDSGRLRYLVVDTGFWFFGRQVLLPIGRSRIDYDKQRVYAIRLTKEQVKNLPDFKDLQEIDYDYEERVRGVYRPPTVQEPLESSTPLESPIPVDVTAVSSHRTITTPVTPPVPAERNTYRYEEEPNLYNVNEQDHHNLKLYEERLVATKSRVKTGEVTISKELYTEMVTISVPVQKERIVIEHSNGETDAKAILPGESDFREGEVTRMDIYEEVPNIQKETVLREEVKVKKIVQQDTVEAEDTIRREELDVSRNDQRVGERRN</sequence>
<evidence type="ECO:0000313" key="3">
    <source>
        <dbReference type="EMBL" id="BAZ86624.1"/>
    </source>
</evidence>
<dbReference type="SUPFAM" id="SSF50346">
    <property type="entry name" value="PRC-barrel domain"/>
    <property type="match status" value="1"/>
</dbReference>
<dbReference type="NCBIfam" id="TIGR02271">
    <property type="entry name" value="YsnF/AvaK domain"/>
    <property type="match status" value="1"/>
</dbReference>
<accession>A0A1Z4V5A4</accession>
<dbReference type="GO" id="GO:0030077">
    <property type="term" value="C:plasma membrane light-harvesting complex"/>
    <property type="evidence" value="ECO:0007669"/>
    <property type="project" value="InterPro"/>
</dbReference>
<dbReference type="InterPro" id="IPR011033">
    <property type="entry name" value="PRC_barrel-like_sf"/>
</dbReference>
<dbReference type="Pfam" id="PF05239">
    <property type="entry name" value="PRC"/>
    <property type="match status" value="1"/>
</dbReference>
<feature type="domain" description="PRC-barrel" evidence="1">
    <location>
        <begin position="25"/>
        <end position="90"/>
    </location>
</feature>
<evidence type="ECO:0000259" key="2">
    <source>
        <dbReference type="Pfam" id="PF09557"/>
    </source>
</evidence>
<keyword evidence="4" id="KW-1185">Reference proteome</keyword>
<reference evidence="3 4" key="1">
    <citation type="submission" date="2017-06" db="EMBL/GenBank/DDBJ databases">
        <title>Genome sequencing of cyanobaciteial culture collection at National Institute for Environmental Studies (NIES).</title>
        <authorList>
            <person name="Hirose Y."/>
            <person name="Shimura Y."/>
            <person name="Fujisawa T."/>
            <person name="Nakamura Y."/>
            <person name="Kawachi M."/>
        </authorList>
    </citation>
    <scope>NUCLEOTIDE SEQUENCE [LARGE SCALE GENOMIC DNA]</scope>
    <source>
        <strain evidence="3 4">NIES-806</strain>
    </source>
</reference>
<dbReference type="AlphaFoldDB" id="A0A1Z4V5A4"/>
<evidence type="ECO:0000313" key="4">
    <source>
        <dbReference type="Proteomes" id="UP000218702"/>
    </source>
</evidence>
<dbReference type="InterPro" id="IPR019060">
    <property type="entry name" value="DUF2382"/>
</dbReference>
<name>A0A1Z4V5A4_9CYAN</name>
<dbReference type="PANTHER" id="PTHR38463">
    <property type="entry name" value="STRESS RESPONSE PROTEIN YSNF"/>
    <property type="match status" value="1"/>
</dbReference>
<proteinExistence type="predicted"/>
<dbReference type="Proteomes" id="UP000218702">
    <property type="component" value="Chromosome"/>
</dbReference>
<evidence type="ECO:0000259" key="1">
    <source>
        <dbReference type="Pfam" id="PF05239"/>
    </source>
</evidence>
<dbReference type="GO" id="GO:0019684">
    <property type="term" value="P:photosynthesis, light reaction"/>
    <property type="evidence" value="ECO:0007669"/>
    <property type="project" value="InterPro"/>
</dbReference>
<dbReference type="InterPro" id="IPR052967">
    <property type="entry name" value="Stress_Response_Assoc"/>
</dbReference>
<dbReference type="RefSeq" id="WP_096668198.1">
    <property type="nucleotide sequence ID" value="NZ_AP018316.1"/>
</dbReference>
<dbReference type="PANTHER" id="PTHR38463:SF1">
    <property type="entry name" value="STRESS RESPONSE PROTEIN YSNF"/>
    <property type="match status" value="1"/>
</dbReference>
<dbReference type="InterPro" id="IPR014747">
    <property type="entry name" value="Bac_photo_RC_H_C"/>
</dbReference>
<protein>
    <submittedName>
        <fullName evidence="3">PRC-barrel domain-containing protein</fullName>
    </submittedName>
</protein>
<dbReference type="Gene3D" id="3.90.50.10">
    <property type="entry name" value="Photosynthetic Reaction Center, subunit H, domain 2"/>
    <property type="match status" value="1"/>
</dbReference>
<dbReference type="EMBL" id="AP018316">
    <property type="protein sequence ID" value="BAZ86624.1"/>
    <property type="molecule type" value="Genomic_DNA"/>
</dbReference>
<feature type="domain" description="DUF2382" evidence="2">
    <location>
        <begin position="188"/>
        <end position="301"/>
    </location>
</feature>
<dbReference type="Pfam" id="PF09557">
    <property type="entry name" value="DUF2382"/>
    <property type="match status" value="1"/>
</dbReference>
<gene>
    <name evidence="3" type="ORF">NIES806_28400</name>
</gene>
<dbReference type="InterPro" id="IPR027275">
    <property type="entry name" value="PRC-brl_dom"/>
</dbReference>